<keyword evidence="3 4" id="KW-0103">Bromodomain</keyword>
<dbReference type="GO" id="GO:0005634">
    <property type="term" value="C:nucleus"/>
    <property type="evidence" value="ECO:0007669"/>
    <property type="project" value="TreeGrafter"/>
</dbReference>
<dbReference type="GO" id="GO:0007010">
    <property type="term" value="P:cytoskeleton organization"/>
    <property type="evidence" value="ECO:0007669"/>
    <property type="project" value="TreeGrafter"/>
</dbReference>
<feature type="repeat" description="WD" evidence="5">
    <location>
        <begin position="524"/>
        <end position="566"/>
    </location>
</feature>
<evidence type="ECO:0000256" key="1">
    <source>
        <dbReference type="ARBA" id="ARBA00022574"/>
    </source>
</evidence>
<dbReference type="PANTHER" id="PTHR16266">
    <property type="entry name" value="WD REPEAT DOMAIN 9"/>
    <property type="match status" value="1"/>
</dbReference>
<feature type="region of interest" description="Disordered" evidence="6">
    <location>
        <begin position="790"/>
        <end position="906"/>
    </location>
</feature>
<dbReference type="PROSITE" id="PS50014">
    <property type="entry name" value="BROMODOMAIN_2"/>
    <property type="match status" value="1"/>
</dbReference>
<dbReference type="InterPro" id="IPR001680">
    <property type="entry name" value="WD40_rpt"/>
</dbReference>
<feature type="region of interest" description="Disordered" evidence="6">
    <location>
        <begin position="705"/>
        <end position="727"/>
    </location>
</feature>
<feature type="compositionally biased region" description="Basic residues" evidence="6">
    <location>
        <begin position="1318"/>
        <end position="1332"/>
    </location>
</feature>
<feature type="compositionally biased region" description="Acidic residues" evidence="6">
    <location>
        <begin position="746"/>
        <end position="763"/>
    </location>
</feature>
<dbReference type="PANTHER" id="PTHR16266:SF17">
    <property type="entry name" value="BRWD3"/>
    <property type="match status" value="1"/>
</dbReference>
<feature type="region of interest" description="Disordered" evidence="6">
    <location>
        <begin position="1256"/>
        <end position="1354"/>
    </location>
</feature>
<evidence type="ECO:0000256" key="2">
    <source>
        <dbReference type="ARBA" id="ARBA00022737"/>
    </source>
</evidence>
<dbReference type="InterPro" id="IPR052060">
    <property type="entry name" value="Bromo_WD_repeat"/>
</dbReference>
<dbReference type="Pfam" id="PF25313">
    <property type="entry name" value="BRWD_AD"/>
    <property type="match status" value="1"/>
</dbReference>
<accession>A0AAD5XQ36</accession>
<keyword evidence="2" id="KW-0677">Repeat</keyword>
<organism evidence="8 9">
    <name type="scientific">Geranomyces variabilis</name>
    <dbReference type="NCBI Taxonomy" id="109894"/>
    <lineage>
        <taxon>Eukaryota</taxon>
        <taxon>Fungi</taxon>
        <taxon>Fungi incertae sedis</taxon>
        <taxon>Chytridiomycota</taxon>
        <taxon>Chytridiomycota incertae sedis</taxon>
        <taxon>Chytridiomycetes</taxon>
        <taxon>Spizellomycetales</taxon>
        <taxon>Powellomycetaceae</taxon>
        <taxon>Geranomyces</taxon>
    </lineage>
</organism>
<sequence length="1354" mass="151602">MADPSPTVASPFIAELVFLMAKYLSESRFARTYQTLREEIDEQQALFPRTPPNEEDMVLPARYDWLGVPHMQTYEDLLVERPDTTPDSLPGLLAKLAQLSAEARGGPGLESASSLPTITTAPRAECERSAHPVMLSMERELGLRTSMSQCNLPFFYYAQFEMASSTKGHLSAAFTGVFDRAGSVYITGADDSLVKVWCTETGHLMRTLRGHTTFKTTGLGECHVILDIAINQTNTMLASAASDRTVMVWDTQTWLPIANLELNKAITTISFSPTVVDEVACLAVGCKDGKTRLFKWLPEQATYAKEPVELVSQDKRNDSVRTCGFNRTGSRFAVGGTDGLVYVYHLIPKSWERAARGPRPDNEGDGFFCRLMHKLDASSMDYQNKGRNRQDIGVKELRFSHKGEQLLTACMDGTATVFKYNGSTERWDTIKLIVPKAEQPQVQRQPAVITVPLPGDEVVPMDVDATAEPEPSAAPAVPLEPAIEAAEGVTAICWAIDDDSVVTALDDNKVRVWRPDTGELMFTMEAHTGPVYNLSAHPKDRSIVLSASYDGLLVLWNISTGQELKRFNFERPITDASFRADGEAIGVVDMGGFIHFVTAPVPDGQYPEMYEQFFSTDFDPVSRGPDGQLWDASNDGPPHTIPARACVDSRHTQLYPYYNQLRVDCKLDRPLPLNTVELMEEYHDKLALVQTEASRMPLEHATMWTEKDSRERRRARPAVVSDSDVDRAEEYEMQDAFIVIPPSSGDDFEQDENEVVEDDDDEADVYEEWDGLIDDSRADADFIDDTEISTRRKRRRRALNKASSTRRTRRRRSNPSDDEDDEYEPSSPGVGSSSRRRNATKKSYAEIIPDDEEDEDDFLPSDNQEDEENIDPVDAEDGHHERAKKGKQRAKSAAKRDKTAYIPPSPMTEIIMPSAWVTSTGTKRSPYLPQIGDMIAYIKTGHRAFVAAAGDTDAEQRQLRLGTPLADPRRPEVMFGKVERLEFLPGEIVTCAVTIHVHDDELQSGTSAPVRANLAPVAKGGRKDLIKIVYWDLDGASEFIILFDAYAAALQEEYMAGDAVDVEFPGDDIFSGTIETVLQTNTTPWNRYVVRWNSSTDEPTNLSAWELNRPGTAQPYVPTERLSGDEMTRVADILRAWRSRPDMALFVNEVEYANYPSYLGLVGYPVCIQMILERVKNGFYRRLEAVKWDIETMRRNAMLFNREGSELYEIAAHRFPELAAEVMGRRKSQEPIIVSPNRANDDDDIDSWFSDDKIDIVDNTGKNDESNRPTPPSSGSSGGEYGIGGGGLLKRTRRKAHEAFQEDDNDDEDADFGPLLKIKIKPQTTKRAKRRRVVSDSEDDFFADDDDGDDDDEF</sequence>
<dbReference type="SMART" id="SM00297">
    <property type="entry name" value="BROMO"/>
    <property type="match status" value="1"/>
</dbReference>
<dbReference type="InterPro" id="IPR057451">
    <property type="entry name" value="BRWD/PHIP_AD"/>
</dbReference>
<feature type="compositionally biased region" description="Basic residues" evidence="6">
    <location>
        <begin position="791"/>
        <end position="813"/>
    </location>
</feature>
<dbReference type="PROSITE" id="PS00678">
    <property type="entry name" value="WD_REPEATS_1"/>
    <property type="match status" value="2"/>
</dbReference>
<dbReference type="Pfam" id="PF00400">
    <property type="entry name" value="WD40"/>
    <property type="match status" value="3"/>
</dbReference>
<dbReference type="Gene3D" id="1.20.920.10">
    <property type="entry name" value="Bromodomain-like"/>
    <property type="match status" value="1"/>
</dbReference>
<dbReference type="GO" id="GO:0006325">
    <property type="term" value="P:chromatin organization"/>
    <property type="evidence" value="ECO:0007669"/>
    <property type="project" value="UniProtKB-ARBA"/>
</dbReference>
<proteinExistence type="predicted"/>
<feature type="compositionally biased region" description="Acidic residues" evidence="6">
    <location>
        <begin position="1301"/>
        <end position="1311"/>
    </location>
</feature>
<dbReference type="InterPro" id="IPR015943">
    <property type="entry name" value="WD40/YVTN_repeat-like_dom_sf"/>
</dbReference>
<evidence type="ECO:0000256" key="5">
    <source>
        <dbReference type="PROSITE-ProRule" id="PRU00221"/>
    </source>
</evidence>
<dbReference type="SUPFAM" id="SSF50978">
    <property type="entry name" value="WD40 repeat-like"/>
    <property type="match status" value="1"/>
</dbReference>
<comment type="caution">
    <text evidence="8">The sequence shown here is derived from an EMBL/GenBank/DDBJ whole genome shotgun (WGS) entry which is preliminary data.</text>
</comment>
<evidence type="ECO:0000313" key="8">
    <source>
        <dbReference type="EMBL" id="KAJ3183530.1"/>
    </source>
</evidence>
<dbReference type="Gene3D" id="2.130.10.10">
    <property type="entry name" value="YVTN repeat-like/Quinoprotein amine dehydrogenase"/>
    <property type="match status" value="2"/>
</dbReference>
<dbReference type="Proteomes" id="UP001212152">
    <property type="component" value="Unassembled WGS sequence"/>
</dbReference>
<name>A0AAD5XQ36_9FUNG</name>
<dbReference type="Pfam" id="PF00439">
    <property type="entry name" value="Bromodomain"/>
    <property type="match status" value="1"/>
</dbReference>
<evidence type="ECO:0000259" key="7">
    <source>
        <dbReference type="PROSITE" id="PS50014"/>
    </source>
</evidence>
<evidence type="ECO:0000313" key="9">
    <source>
        <dbReference type="Proteomes" id="UP001212152"/>
    </source>
</evidence>
<feature type="repeat" description="WD" evidence="5">
    <location>
        <begin position="489"/>
        <end position="523"/>
    </location>
</feature>
<feature type="compositionally biased region" description="Gly residues" evidence="6">
    <location>
        <begin position="1276"/>
        <end position="1288"/>
    </location>
</feature>
<evidence type="ECO:0000256" key="4">
    <source>
        <dbReference type="PROSITE-ProRule" id="PRU00035"/>
    </source>
</evidence>
<dbReference type="GO" id="GO:0008360">
    <property type="term" value="P:regulation of cell shape"/>
    <property type="evidence" value="ECO:0007669"/>
    <property type="project" value="TreeGrafter"/>
</dbReference>
<evidence type="ECO:0000256" key="3">
    <source>
        <dbReference type="ARBA" id="ARBA00023117"/>
    </source>
</evidence>
<feature type="domain" description="Bromo" evidence="7">
    <location>
        <begin position="1138"/>
        <end position="1208"/>
    </location>
</feature>
<dbReference type="InterPro" id="IPR036427">
    <property type="entry name" value="Bromodomain-like_sf"/>
</dbReference>
<evidence type="ECO:0000256" key="6">
    <source>
        <dbReference type="SAM" id="MobiDB-lite"/>
    </source>
</evidence>
<reference evidence="8" key="1">
    <citation type="submission" date="2020-05" db="EMBL/GenBank/DDBJ databases">
        <title>Phylogenomic resolution of chytrid fungi.</title>
        <authorList>
            <person name="Stajich J.E."/>
            <person name="Amses K."/>
            <person name="Simmons R."/>
            <person name="Seto K."/>
            <person name="Myers J."/>
            <person name="Bonds A."/>
            <person name="Quandt C.A."/>
            <person name="Barry K."/>
            <person name="Liu P."/>
            <person name="Grigoriev I."/>
            <person name="Longcore J.E."/>
            <person name="James T.Y."/>
        </authorList>
    </citation>
    <scope>NUCLEOTIDE SEQUENCE</scope>
    <source>
        <strain evidence="8">JEL0379</strain>
    </source>
</reference>
<feature type="region of interest" description="Disordered" evidence="6">
    <location>
        <begin position="740"/>
        <end position="763"/>
    </location>
</feature>
<dbReference type="InterPro" id="IPR001487">
    <property type="entry name" value="Bromodomain"/>
</dbReference>
<feature type="compositionally biased region" description="Acidic residues" evidence="6">
    <location>
        <begin position="848"/>
        <end position="875"/>
    </location>
</feature>
<dbReference type="PROSITE" id="PS50082">
    <property type="entry name" value="WD_REPEATS_2"/>
    <property type="match status" value="4"/>
</dbReference>
<feature type="compositionally biased region" description="Basic residues" evidence="6">
    <location>
        <begin position="881"/>
        <end position="893"/>
    </location>
</feature>
<keyword evidence="1 5" id="KW-0853">WD repeat</keyword>
<dbReference type="PROSITE" id="PS50294">
    <property type="entry name" value="WD_REPEATS_REGION"/>
    <property type="match status" value="1"/>
</dbReference>
<dbReference type="EMBL" id="JADGJQ010000006">
    <property type="protein sequence ID" value="KAJ3183530.1"/>
    <property type="molecule type" value="Genomic_DNA"/>
</dbReference>
<dbReference type="GO" id="GO:0006357">
    <property type="term" value="P:regulation of transcription by RNA polymerase II"/>
    <property type="evidence" value="ECO:0007669"/>
    <property type="project" value="TreeGrafter"/>
</dbReference>
<keyword evidence="9" id="KW-1185">Reference proteome</keyword>
<feature type="compositionally biased region" description="Basic and acidic residues" evidence="6">
    <location>
        <begin position="1256"/>
        <end position="1267"/>
    </location>
</feature>
<gene>
    <name evidence="8" type="ORF">HDU87_006855</name>
</gene>
<feature type="repeat" description="WD" evidence="5">
    <location>
        <begin position="225"/>
        <end position="253"/>
    </location>
</feature>
<feature type="repeat" description="WD" evidence="5">
    <location>
        <begin position="166"/>
        <end position="207"/>
    </location>
</feature>
<dbReference type="SMART" id="SM00320">
    <property type="entry name" value="WD40"/>
    <property type="match status" value="8"/>
</dbReference>
<feature type="compositionally biased region" description="Acidic residues" evidence="6">
    <location>
        <begin position="1336"/>
        <end position="1354"/>
    </location>
</feature>
<dbReference type="SUPFAM" id="SSF47370">
    <property type="entry name" value="Bromodomain"/>
    <property type="match status" value="1"/>
</dbReference>
<dbReference type="InterPro" id="IPR019775">
    <property type="entry name" value="WD40_repeat_CS"/>
</dbReference>
<dbReference type="InterPro" id="IPR036322">
    <property type="entry name" value="WD40_repeat_dom_sf"/>
</dbReference>
<protein>
    <recommendedName>
        <fullName evidence="7">Bromo domain-containing protein</fullName>
    </recommendedName>
</protein>